<dbReference type="InterPro" id="IPR012429">
    <property type="entry name" value="HGSNAT_cat"/>
</dbReference>
<dbReference type="Proteomes" id="UP000238288">
    <property type="component" value="Chromosome PCAR9a"/>
</dbReference>
<feature type="transmembrane region" description="Helical" evidence="1">
    <location>
        <begin position="354"/>
        <end position="375"/>
    </location>
</feature>
<protein>
    <recommendedName>
        <fullName evidence="2">Heparan-alpha-glucosaminide N-acetyltransferase catalytic domain-containing protein</fullName>
    </recommendedName>
</protein>
<name>A0A2K4X8U2_PSEVC</name>
<keyword evidence="1" id="KW-0472">Membrane</keyword>
<sequence length="394" mass="44167">MSITSAMPRLHHIDLLRGIIIIFMVIDHGMYYCLNYSVTDPMTIPGTDPLTFFTRFVSHFCAPLFVFLAGLSAAITEHKYASTKAFSQNLIVRGLVLILFEFTIVSWSWSFNPLFPMLYAQVIWAIGWGFVMLGLLRLVGLHAVFIAGLLLVFGHNMFDGVSFEPNTLANTLWSIAHQKNVLELPFDFKIRTTYPVAPIIGLMALAYCAGVYYKAKEYSTKAINHAALLGISCLALYTMLRGFNLYGDASIFTVHSNTVETVMSFLNPTKYPLSLQFMLLTVGLGLIALKLLSHFKVDFSHGFLQVLGKTSMFSYLVHLYLLHAIAWLLIPFLGLNFSDMTYGETLVGLPPGYGMSYIATLTFIAVVIGLTTLLAKRYITWKRNNKHSLIAKYI</sequence>
<feature type="domain" description="Heparan-alpha-glucosaminide N-acetyltransferase catalytic" evidence="2">
    <location>
        <begin position="9"/>
        <end position="237"/>
    </location>
</feature>
<feature type="transmembrane region" description="Helical" evidence="1">
    <location>
        <begin position="141"/>
        <end position="158"/>
    </location>
</feature>
<reference evidence="3 4" key="1">
    <citation type="submission" date="2017-11" db="EMBL/GenBank/DDBJ databases">
        <authorList>
            <person name="Han C.G."/>
        </authorList>
    </citation>
    <scope>NUCLEOTIDE SEQUENCE [LARGE SCALE GENOMIC DNA]</scope>
    <source>
        <strain evidence="4">ATCC 43555</strain>
    </source>
</reference>
<dbReference type="RefSeq" id="WP_104642548.1">
    <property type="nucleotide sequence ID" value="NZ_AQGW01000020.1"/>
</dbReference>
<gene>
    <name evidence="3" type="ORF">PCAR9_A21199</name>
</gene>
<feature type="transmembrane region" description="Helical" evidence="1">
    <location>
        <begin position="117"/>
        <end position="136"/>
    </location>
</feature>
<proteinExistence type="predicted"/>
<dbReference type="EMBL" id="LT965928">
    <property type="protein sequence ID" value="SOU40746.1"/>
    <property type="molecule type" value="Genomic_DNA"/>
</dbReference>
<dbReference type="OrthoDB" id="508112at2"/>
<feature type="transmembrane region" description="Helical" evidence="1">
    <location>
        <begin position="313"/>
        <end position="334"/>
    </location>
</feature>
<feature type="transmembrane region" description="Helical" evidence="1">
    <location>
        <begin position="12"/>
        <end position="32"/>
    </location>
</feature>
<dbReference type="PANTHER" id="PTHR40407:SF1">
    <property type="entry name" value="HEPARAN-ALPHA-GLUCOSAMINIDE N-ACETYLTRANSFERASE CATALYTIC DOMAIN-CONTAINING PROTEIN"/>
    <property type="match status" value="1"/>
</dbReference>
<keyword evidence="1" id="KW-0812">Transmembrane</keyword>
<organism evidence="3 4">
    <name type="scientific">Pseudoalteromonas carrageenovora IAM 12662</name>
    <dbReference type="NCBI Taxonomy" id="1314868"/>
    <lineage>
        <taxon>Bacteria</taxon>
        <taxon>Pseudomonadati</taxon>
        <taxon>Pseudomonadota</taxon>
        <taxon>Gammaproteobacteria</taxon>
        <taxon>Alteromonadales</taxon>
        <taxon>Pseudoalteromonadaceae</taxon>
        <taxon>Pseudoalteromonas</taxon>
    </lineage>
</organism>
<evidence type="ECO:0000313" key="3">
    <source>
        <dbReference type="EMBL" id="SOU40746.1"/>
    </source>
</evidence>
<evidence type="ECO:0000259" key="2">
    <source>
        <dbReference type="Pfam" id="PF07786"/>
    </source>
</evidence>
<evidence type="ECO:0000256" key="1">
    <source>
        <dbReference type="SAM" id="Phobius"/>
    </source>
</evidence>
<feature type="transmembrane region" description="Helical" evidence="1">
    <location>
        <begin position="273"/>
        <end position="292"/>
    </location>
</feature>
<accession>A0A2K4X8U2</accession>
<feature type="transmembrane region" description="Helical" evidence="1">
    <location>
        <begin position="52"/>
        <end position="78"/>
    </location>
</feature>
<dbReference type="AlphaFoldDB" id="A0A2K4X8U2"/>
<feature type="transmembrane region" description="Helical" evidence="1">
    <location>
        <begin position="90"/>
        <end position="111"/>
    </location>
</feature>
<evidence type="ECO:0000313" key="4">
    <source>
        <dbReference type="Proteomes" id="UP000238288"/>
    </source>
</evidence>
<dbReference type="PANTHER" id="PTHR40407">
    <property type="entry name" value="MEMBRANE PROTEIN-LIKE PROTEIN"/>
    <property type="match status" value="1"/>
</dbReference>
<feature type="transmembrane region" description="Helical" evidence="1">
    <location>
        <begin position="194"/>
        <end position="213"/>
    </location>
</feature>
<keyword evidence="1" id="KW-1133">Transmembrane helix</keyword>
<dbReference type="GeneID" id="93663405"/>
<dbReference type="Pfam" id="PF07786">
    <property type="entry name" value="HGSNAT_cat"/>
    <property type="match status" value="1"/>
</dbReference>
<feature type="transmembrane region" description="Helical" evidence="1">
    <location>
        <begin position="222"/>
        <end position="240"/>
    </location>
</feature>